<evidence type="ECO:0000256" key="15">
    <source>
        <dbReference type="ARBA" id="ARBA00032605"/>
    </source>
</evidence>
<dbReference type="PANTHER" id="PTHR34148">
    <property type="entry name" value="ADENOSYLCOBINAMIDE-GDP RIBAZOLETRANSFERASE"/>
    <property type="match status" value="1"/>
</dbReference>
<proteinExistence type="inferred from homology"/>
<evidence type="ECO:0000256" key="11">
    <source>
        <dbReference type="ARBA" id="ARBA00022842"/>
    </source>
</evidence>
<protein>
    <recommendedName>
        <fullName evidence="6 19">Adenosylcobinamide-GDP ribazoletransferase</fullName>
        <ecNumber evidence="5 19">2.7.8.26</ecNumber>
    </recommendedName>
    <alternativeName>
        <fullName evidence="16 19">Cobalamin synthase</fullName>
    </alternativeName>
    <alternativeName>
        <fullName evidence="15 19">Cobalamin-5'-phosphate synthase</fullName>
    </alternativeName>
</protein>
<dbReference type="Proteomes" id="UP000198635">
    <property type="component" value="Unassembled WGS sequence"/>
</dbReference>
<comment type="catalytic activity">
    <reaction evidence="17 19">
        <text>alpha-ribazole + adenosylcob(III)inamide-GDP = adenosylcob(III)alamin + GMP + H(+)</text>
        <dbReference type="Rhea" id="RHEA:16049"/>
        <dbReference type="ChEBI" id="CHEBI:10329"/>
        <dbReference type="ChEBI" id="CHEBI:15378"/>
        <dbReference type="ChEBI" id="CHEBI:18408"/>
        <dbReference type="ChEBI" id="CHEBI:58115"/>
        <dbReference type="ChEBI" id="CHEBI:60487"/>
        <dbReference type="EC" id="2.7.8.26"/>
    </reaction>
</comment>
<dbReference type="EMBL" id="FORX01000010">
    <property type="protein sequence ID" value="SFJ93211.1"/>
    <property type="molecule type" value="Genomic_DNA"/>
</dbReference>
<dbReference type="Pfam" id="PF02654">
    <property type="entry name" value="CobS"/>
    <property type="match status" value="1"/>
</dbReference>
<keyword evidence="13 19" id="KW-0472">Membrane</keyword>
<evidence type="ECO:0000256" key="16">
    <source>
        <dbReference type="ARBA" id="ARBA00032853"/>
    </source>
</evidence>
<dbReference type="STRING" id="52560.SAMN04488082_1105"/>
<evidence type="ECO:0000256" key="2">
    <source>
        <dbReference type="ARBA" id="ARBA00004651"/>
    </source>
</evidence>
<comment type="similarity">
    <text evidence="4 19">Belongs to the CobS family.</text>
</comment>
<evidence type="ECO:0000256" key="7">
    <source>
        <dbReference type="ARBA" id="ARBA00022475"/>
    </source>
</evidence>
<keyword evidence="21" id="KW-1185">Reference proteome</keyword>
<name>A0A1I3VGE3_9BACT</name>
<sequence length="242" mass="25472">MNPLQDFLVALTFLTRLGRAHITTSEAISKSMPMYPMVGLLLGLILALCSRLPLSSWVLAWILTGLNIYLTRGLHWDGWADLWDGWGSGATGERFWAIVKDSHIGAFGTMGLILGLGLQAALLEAAVSRDAWPALILAPVFGRFSCLVLARMSQNLSRPGLGQNAVQGATRSALVVGGCTTLLPALALAPSHLVLSLALTSAVLAALLALGRKQGGVNGDFLGAAIIAGEICVLLPLSLPIW</sequence>
<evidence type="ECO:0000256" key="12">
    <source>
        <dbReference type="ARBA" id="ARBA00022989"/>
    </source>
</evidence>
<evidence type="ECO:0000256" key="9">
    <source>
        <dbReference type="ARBA" id="ARBA00022679"/>
    </source>
</evidence>
<comment type="cofactor">
    <cofactor evidence="1 19">
        <name>Mg(2+)</name>
        <dbReference type="ChEBI" id="CHEBI:18420"/>
    </cofactor>
</comment>
<feature type="transmembrane region" description="Helical" evidence="19">
    <location>
        <begin position="222"/>
        <end position="241"/>
    </location>
</feature>
<dbReference type="EC" id="2.7.8.26" evidence="5 19"/>
<evidence type="ECO:0000313" key="21">
    <source>
        <dbReference type="Proteomes" id="UP000198635"/>
    </source>
</evidence>
<dbReference type="GO" id="GO:0005886">
    <property type="term" value="C:plasma membrane"/>
    <property type="evidence" value="ECO:0007669"/>
    <property type="project" value="UniProtKB-SubCell"/>
</dbReference>
<evidence type="ECO:0000256" key="13">
    <source>
        <dbReference type="ARBA" id="ARBA00023136"/>
    </source>
</evidence>
<dbReference type="GO" id="GO:0008818">
    <property type="term" value="F:cobalamin 5'-phosphate synthase activity"/>
    <property type="evidence" value="ECO:0007669"/>
    <property type="project" value="UniProtKB-UniRule"/>
</dbReference>
<gene>
    <name evidence="19" type="primary">cobS</name>
    <name evidence="20" type="ORF">SAMN04488082_1105</name>
</gene>
<evidence type="ECO:0000256" key="17">
    <source>
        <dbReference type="ARBA" id="ARBA00048623"/>
    </source>
</evidence>
<dbReference type="GO" id="GO:0051073">
    <property type="term" value="F:adenosylcobinamide-GDP ribazoletransferase activity"/>
    <property type="evidence" value="ECO:0007669"/>
    <property type="project" value="UniProtKB-UniRule"/>
</dbReference>
<dbReference type="PANTHER" id="PTHR34148:SF1">
    <property type="entry name" value="ADENOSYLCOBINAMIDE-GDP RIBAZOLETRANSFERASE"/>
    <property type="match status" value="1"/>
</dbReference>
<keyword evidence="7 19" id="KW-1003">Cell membrane</keyword>
<dbReference type="UniPathway" id="UPA00148">
    <property type="reaction ID" value="UER00238"/>
</dbReference>
<evidence type="ECO:0000256" key="18">
    <source>
        <dbReference type="ARBA" id="ARBA00049504"/>
    </source>
</evidence>
<keyword evidence="8 19" id="KW-0169">Cobalamin biosynthesis</keyword>
<keyword evidence="10 19" id="KW-0812">Transmembrane</keyword>
<feature type="transmembrane region" description="Helical" evidence="19">
    <location>
        <begin position="36"/>
        <end position="63"/>
    </location>
</feature>
<comment type="pathway">
    <text evidence="3 19">Cofactor biosynthesis; adenosylcobalamin biosynthesis; adenosylcobalamin from cob(II)yrinate a,c-diamide: step 7/7.</text>
</comment>
<keyword evidence="9 19" id="KW-0808">Transferase</keyword>
<accession>A0A1I3VGE3</accession>
<dbReference type="InterPro" id="IPR003805">
    <property type="entry name" value="CobS"/>
</dbReference>
<evidence type="ECO:0000256" key="3">
    <source>
        <dbReference type="ARBA" id="ARBA00004663"/>
    </source>
</evidence>
<evidence type="ECO:0000256" key="4">
    <source>
        <dbReference type="ARBA" id="ARBA00010561"/>
    </source>
</evidence>
<keyword evidence="11 19" id="KW-0460">Magnesium</keyword>
<comment type="subcellular location">
    <subcellularLocation>
        <location evidence="2 19">Cell membrane</location>
        <topology evidence="2 19">Multi-pass membrane protein</topology>
    </subcellularLocation>
</comment>
<evidence type="ECO:0000313" key="20">
    <source>
        <dbReference type="EMBL" id="SFJ93211.1"/>
    </source>
</evidence>
<comment type="function">
    <text evidence="14 19">Joins adenosylcobinamide-GDP and alpha-ribazole to generate adenosylcobalamin (Ado-cobalamin). Also synthesizes adenosylcobalamin 5'-phosphate from adenosylcobinamide-GDP and alpha-ribazole 5'-phosphate.</text>
</comment>
<evidence type="ECO:0000256" key="14">
    <source>
        <dbReference type="ARBA" id="ARBA00025228"/>
    </source>
</evidence>
<reference evidence="21" key="1">
    <citation type="submission" date="2016-10" db="EMBL/GenBank/DDBJ databases">
        <authorList>
            <person name="Varghese N."/>
            <person name="Submissions S."/>
        </authorList>
    </citation>
    <scope>NUCLEOTIDE SEQUENCE [LARGE SCALE GENOMIC DNA]</scope>
    <source>
        <strain evidence="21">DSM 5918</strain>
    </source>
</reference>
<dbReference type="RefSeq" id="WP_177193113.1">
    <property type="nucleotide sequence ID" value="NZ_FORX01000010.1"/>
</dbReference>
<keyword evidence="12 19" id="KW-1133">Transmembrane helix</keyword>
<dbReference type="AlphaFoldDB" id="A0A1I3VGE3"/>
<comment type="catalytic activity">
    <reaction evidence="18 19">
        <text>alpha-ribazole 5'-phosphate + adenosylcob(III)inamide-GDP = adenosylcob(III)alamin 5'-phosphate + GMP + H(+)</text>
        <dbReference type="Rhea" id="RHEA:23560"/>
        <dbReference type="ChEBI" id="CHEBI:15378"/>
        <dbReference type="ChEBI" id="CHEBI:57918"/>
        <dbReference type="ChEBI" id="CHEBI:58115"/>
        <dbReference type="ChEBI" id="CHEBI:60487"/>
        <dbReference type="ChEBI" id="CHEBI:60493"/>
        <dbReference type="EC" id="2.7.8.26"/>
    </reaction>
</comment>
<evidence type="ECO:0000256" key="1">
    <source>
        <dbReference type="ARBA" id="ARBA00001946"/>
    </source>
</evidence>
<evidence type="ECO:0000256" key="10">
    <source>
        <dbReference type="ARBA" id="ARBA00022692"/>
    </source>
</evidence>
<dbReference type="GO" id="GO:0009236">
    <property type="term" value="P:cobalamin biosynthetic process"/>
    <property type="evidence" value="ECO:0007669"/>
    <property type="project" value="UniProtKB-UniRule"/>
</dbReference>
<dbReference type="HAMAP" id="MF_00719">
    <property type="entry name" value="CobS"/>
    <property type="match status" value="1"/>
</dbReference>
<feature type="transmembrane region" description="Helical" evidence="19">
    <location>
        <begin position="104"/>
        <end position="125"/>
    </location>
</feature>
<evidence type="ECO:0000256" key="8">
    <source>
        <dbReference type="ARBA" id="ARBA00022573"/>
    </source>
</evidence>
<evidence type="ECO:0000256" key="19">
    <source>
        <dbReference type="HAMAP-Rule" id="MF_00719"/>
    </source>
</evidence>
<feature type="transmembrane region" description="Helical" evidence="19">
    <location>
        <begin position="193"/>
        <end position="210"/>
    </location>
</feature>
<evidence type="ECO:0000256" key="6">
    <source>
        <dbReference type="ARBA" id="ARBA00015850"/>
    </source>
</evidence>
<organism evidence="20 21">
    <name type="scientific">Desulfomicrobium apsheronum</name>
    <dbReference type="NCBI Taxonomy" id="52560"/>
    <lineage>
        <taxon>Bacteria</taxon>
        <taxon>Pseudomonadati</taxon>
        <taxon>Thermodesulfobacteriota</taxon>
        <taxon>Desulfovibrionia</taxon>
        <taxon>Desulfovibrionales</taxon>
        <taxon>Desulfomicrobiaceae</taxon>
        <taxon>Desulfomicrobium</taxon>
    </lineage>
</organism>
<evidence type="ECO:0000256" key="5">
    <source>
        <dbReference type="ARBA" id="ARBA00013200"/>
    </source>
</evidence>